<dbReference type="Proteomes" id="UP000037035">
    <property type="component" value="Unassembled WGS sequence"/>
</dbReference>
<evidence type="ECO:0000313" key="1">
    <source>
        <dbReference type="EMBL" id="KNZ49084.1"/>
    </source>
</evidence>
<name>A0A0L6UKM2_9BASI</name>
<protein>
    <submittedName>
        <fullName evidence="1">Uncharacterized protein</fullName>
    </submittedName>
</protein>
<accession>A0A0L6UKM2</accession>
<keyword evidence="2" id="KW-1185">Reference proteome</keyword>
<dbReference type="STRING" id="27349.A0A0L6UKM2"/>
<reference evidence="1 2" key="1">
    <citation type="submission" date="2015-08" db="EMBL/GenBank/DDBJ databases">
        <title>Next Generation Sequencing and Analysis of the Genome of Puccinia sorghi L Schw, the Causal Agent of Maize Common Rust.</title>
        <authorList>
            <person name="Rochi L."/>
            <person name="Burguener G."/>
            <person name="Darino M."/>
            <person name="Turjanski A."/>
            <person name="Kreff E."/>
            <person name="Dieguez M.J."/>
            <person name="Sacco F."/>
        </authorList>
    </citation>
    <scope>NUCLEOTIDE SEQUENCE [LARGE SCALE GENOMIC DNA]</scope>
    <source>
        <strain evidence="1 2">RO10H11247</strain>
    </source>
</reference>
<dbReference type="AlphaFoldDB" id="A0A0L6UKM2"/>
<organism evidence="1 2">
    <name type="scientific">Puccinia sorghi</name>
    <dbReference type="NCBI Taxonomy" id="27349"/>
    <lineage>
        <taxon>Eukaryota</taxon>
        <taxon>Fungi</taxon>
        <taxon>Dikarya</taxon>
        <taxon>Basidiomycota</taxon>
        <taxon>Pucciniomycotina</taxon>
        <taxon>Pucciniomycetes</taxon>
        <taxon>Pucciniales</taxon>
        <taxon>Pucciniaceae</taxon>
        <taxon>Puccinia</taxon>
    </lineage>
</organism>
<dbReference type="OrthoDB" id="2517254at2759"/>
<comment type="caution">
    <text evidence="1">The sequence shown here is derived from an EMBL/GenBank/DDBJ whole genome shotgun (WGS) entry which is preliminary data.</text>
</comment>
<dbReference type="VEuPathDB" id="FungiDB:VP01_521g6"/>
<dbReference type="EMBL" id="LAVV01010409">
    <property type="protein sequence ID" value="KNZ49084.1"/>
    <property type="molecule type" value="Genomic_DNA"/>
</dbReference>
<sequence>MFCICLKRKYIHDRKLAHCRLVDEWIEEIIWLWDHCQPAGNEIFCQVWNDFVSQVMLEVLPVPAVVEDVDDVLEEAVLGELVNDGEDAQDR</sequence>
<evidence type="ECO:0000313" key="2">
    <source>
        <dbReference type="Proteomes" id="UP000037035"/>
    </source>
</evidence>
<gene>
    <name evidence="1" type="ORF">VP01_521g6</name>
</gene>
<proteinExistence type="predicted"/>